<reference evidence="1 2" key="1">
    <citation type="journal article" date="2019" name="Commun. Biol.">
        <title>The bagworm genome reveals a unique fibroin gene that provides high tensile strength.</title>
        <authorList>
            <person name="Kono N."/>
            <person name="Nakamura H."/>
            <person name="Ohtoshi R."/>
            <person name="Tomita M."/>
            <person name="Numata K."/>
            <person name="Arakawa K."/>
        </authorList>
    </citation>
    <scope>NUCLEOTIDE SEQUENCE [LARGE SCALE GENOMIC DNA]</scope>
</reference>
<keyword evidence="2" id="KW-1185">Reference proteome</keyword>
<evidence type="ECO:0000313" key="2">
    <source>
        <dbReference type="Proteomes" id="UP000299102"/>
    </source>
</evidence>
<organism evidence="1 2">
    <name type="scientific">Eumeta variegata</name>
    <name type="common">Bagworm moth</name>
    <name type="synonym">Eumeta japonica</name>
    <dbReference type="NCBI Taxonomy" id="151549"/>
    <lineage>
        <taxon>Eukaryota</taxon>
        <taxon>Metazoa</taxon>
        <taxon>Ecdysozoa</taxon>
        <taxon>Arthropoda</taxon>
        <taxon>Hexapoda</taxon>
        <taxon>Insecta</taxon>
        <taxon>Pterygota</taxon>
        <taxon>Neoptera</taxon>
        <taxon>Endopterygota</taxon>
        <taxon>Lepidoptera</taxon>
        <taxon>Glossata</taxon>
        <taxon>Ditrysia</taxon>
        <taxon>Tineoidea</taxon>
        <taxon>Psychidae</taxon>
        <taxon>Oiketicinae</taxon>
        <taxon>Eumeta</taxon>
    </lineage>
</organism>
<dbReference type="EMBL" id="BGZK01000477">
    <property type="protein sequence ID" value="GBP46152.1"/>
    <property type="molecule type" value="Genomic_DNA"/>
</dbReference>
<accession>A0A4C1W6I0</accession>
<name>A0A4C1W6I0_EUMVA</name>
<protein>
    <submittedName>
        <fullName evidence="1">Uncharacterized protein</fullName>
    </submittedName>
</protein>
<proteinExistence type="predicted"/>
<dbReference type="Proteomes" id="UP000299102">
    <property type="component" value="Unassembled WGS sequence"/>
</dbReference>
<dbReference type="AlphaFoldDB" id="A0A4C1W6I0"/>
<sequence>MLSVECVLKAGVDIEGSQPKGDSSIPEVSVPVLYKTKDIWAGSGIKNPGPQKEIENGTRENNYRIIRIKSGDQGRYQDQYRNQKARTIGVAARSVPEPELKAGTILGVAARSFHLKDEETRFMSTRAKPELKASNGIYSSTVSRAMMSSAITPSLKSVPFFVEEFHCAETSATALFSSTISRAMISSARTPSLKSVPFFVEEFHRARKPAPLHCFLVHDQSNDD</sequence>
<evidence type="ECO:0000313" key="1">
    <source>
        <dbReference type="EMBL" id="GBP46152.1"/>
    </source>
</evidence>
<comment type="caution">
    <text evidence="1">The sequence shown here is derived from an EMBL/GenBank/DDBJ whole genome shotgun (WGS) entry which is preliminary data.</text>
</comment>
<gene>
    <name evidence="1" type="ORF">EVAR_26598_1</name>
</gene>